<keyword evidence="1" id="KW-0472">Membrane</keyword>
<feature type="transmembrane region" description="Helical" evidence="1">
    <location>
        <begin position="36"/>
        <end position="57"/>
    </location>
</feature>
<dbReference type="Proteomes" id="UP001521184">
    <property type="component" value="Unassembled WGS sequence"/>
</dbReference>
<accession>A0ABR3U140</accession>
<comment type="caution">
    <text evidence="2">The sequence shown here is derived from an EMBL/GenBank/DDBJ whole genome shotgun (WGS) entry which is preliminary data.</text>
</comment>
<sequence>MASSSSPCPADDPMTGRLLCAASALYSNRAGYLKPVLEQGTVLVWIAVCTVIVHWIVKKVTPPENDSQSWNGFVQSTYGDERDEDAVTIATYSALEIYLCLLGASYFVAADGGADGAIAIKKAAGSFAFVAGMLGYYSMGNVICKDQGLPAFLFPMGKVGFGAAAVSSSKQETRESSVS</sequence>
<evidence type="ECO:0000313" key="3">
    <source>
        <dbReference type="Proteomes" id="UP001521184"/>
    </source>
</evidence>
<keyword evidence="1" id="KW-1133">Transmembrane helix</keyword>
<proteinExistence type="predicted"/>
<gene>
    <name evidence="2" type="ORF">SLS58_001687</name>
</gene>
<protein>
    <submittedName>
        <fullName evidence="2">Uncharacterized protein</fullName>
    </submittedName>
</protein>
<organism evidence="2 3">
    <name type="scientific">Diplodia intermedia</name>
    <dbReference type="NCBI Taxonomy" id="856260"/>
    <lineage>
        <taxon>Eukaryota</taxon>
        <taxon>Fungi</taxon>
        <taxon>Dikarya</taxon>
        <taxon>Ascomycota</taxon>
        <taxon>Pezizomycotina</taxon>
        <taxon>Dothideomycetes</taxon>
        <taxon>Dothideomycetes incertae sedis</taxon>
        <taxon>Botryosphaeriales</taxon>
        <taxon>Botryosphaeriaceae</taxon>
        <taxon>Diplodia</taxon>
    </lineage>
</organism>
<keyword evidence="3" id="KW-1185">Reference proteome</keyword>
<reference evidence="2 3" key="1">
    <citation type="journal article" date="2023" name="Plant Dis.">
        <title>First Report of Diplodia intermedia Causing Canker and Dieback Diseases on Apple Trees in Canada.</title>
        <authorList>
            <person name="Ellouze W."/>
            <person name="Ilyukhin E."/>
            <person name="Sulman M."/>
            <person name="Ali S."/>
        </authorList>
    </citation>
    <scope>NUCLEOTIDE SEQUENCE [LARGE SCALE GENOMIC DNA]</scope>
    <source>
        <strain evidence="2 3">M45-28</strain>
    </source>
</reference>
<evidence type="ECO:0000256" key="1">
    <source>
        <dbReference type="SAM" id="Phobius"/>
    </source>
</evidence>
<dbReference type="EMBL" id="JAKEKT020000007">
    <property type="protein sequence ID" value="KAL1649115.1"/>
    <property type="molecule type" value="Genomic_DNA"/>
</dbReference>
<name>A0ABR3U140_9PEZI</name>
<keyword evidence="1" id="KW-0812">Transmembrane</keyword>
<evidence type="ECO:0000313" key="2">
    <source>
        <dbReference type="EMBL" id="KAL1649115.1"/>
    </source>
</evidence>